<name>D1CGE9_THET1</name>
<organism evidence="1 2">
    <name type="scientific">Thermobaculum terrenum (strain ATCC BAA-798 / CCMEE 7001 / YNP1)</name>
    <dbReference type="NCBI Taxonomy" id="525904"/>
    <lineage>
        <taxon>Bacteria</taxon>
        <taxon>Bacillati</taxon>
        <taxon>Chloroflexota</taxon>
        <taxon>Chloroflexia</taxon>
        <taxon>Candidatus Thermobaculales</taxon>
        <taxon>Candidatus Thermobaculaceae</taxon>
        <taxon>Thermobaculum</taxon>
    </lineage>
</organism>
<sequence length="252" mass="28691">MSIGRKLVKVMRDPWILLRKATSPLIERRKAAMDLEQERARSIRFLSEHFGVDAAALHDEYWSSAFASWYLRWYQELGRLVRDKETSSHFDLVTLYMLVRALRPEVVVETGVNYGASSAHILAAMRENGGGTLYSIDLPKPRPPGAPSQDFLVPPELSSSWRLILGDSRDELPGLLRTLGQIDHFHHDSLHTVQHMSWEYATALEHIRYGGVLSSHDVVVPLSLQNVFETFCRKHGLPYGVFRNVGIALCQW</sequence>
<protein>
    <recommendedName>
        <fullName evidence="3">Rhamnosyl O-methyltransferase</fullName>
    </recommendedName>
</protein>
<evidence type="ECO:0000313" key="1">
    <source>
        <dbReference type="EMBL" id="ACZ42820.1"/>
    </source>
</evidence>
<dbReference type="Pfam" id="PF13578">
    <property type="entry name" value="Methyltransf_24"/>
    <property type="match status" value="1"/>
</dbReference>
<dbReference type="HOGENOM" id="CLU_1122646_0_0_0"/>
<dbReference type="AlphaFoldDB" id="D1CGE9"/>
<dbReference type="InterPro" id="IPR029063">
    <property type="entry name" value="SAM-dependent_MTases_sf"/>
</dbReference>
<dbReference type="KEGG" id="ttr:Tter_1914"/>
<reference evidence="2" key="1">
    <citation type="journal article" date="2010" name="Stand. Genomic Sci.">
        <title>Complete genome sequence of 'Thermobaculum terrenum' type strain (YNP1).</title>
        <authorList>
            <person name="Kiss H."/>
            <person name="Cleland D."/>
            <person name="Lapidus A."/>
            <person name="Lucas S."/>
            <person name="Glavina Del Rio T."/>
            <person name="Nolan M."/>
            <person name="Tice H."/>
            <person name="Han C."/>
            <person name="Goodwin L."/>
            <person name="Pitluck S."/>
            <person name="Liolios K."/>
            <person name="Ivanova N."/>
            <person name="Mavromatis K."/>
            <person name="Ovchinnikova G."/>
            <person name="Pati A."/>
            <person name="Chen A."/>
            <person name="Palaniappan K."/>
            <person name="Land M."/>
            <person name="Hauser L."/>
            <person name="Chang Y."/>
            <person name="Jeffries C."/>
            <person name="Lu M."/>
            <person name="Brettin T."/>
            <person name="Detter J."/>
            <person name="Goker M."/>
            <person name="Tindall B."/>
            <person name="Beck B."/>
            <person name="McDermott T."/>
            <person name="Woyke T."/>
            <person name="Bristow J."/>
            <person name="Eisen J."/>
            <person name="Markowitz V."/>
            <person name="Hugenholtz P."/>
            <person name="Kyrpides N."/>
            <person name="Klenk H."/>
            <person name="Cheng J."/>
        </authorList>
    </citation>
    <scope>NUCLEOTIDE SEQUENCE [LARGE SCALE GENOMIC DNA]</scope>
    <source>
        <strain evidence="2">ATCC BAA-798 / YNP1</strain>
    </source>
</reference>
<dbReference type="OrthoDB" id="9795498at2"/>
<gene>
    <name evidence="1" type="ordered locus">Tter_1914</name>
</gene>
<dbReference type="Proteomes" id="UP000000323">
    <property type="component" value="Chromosome 2"/>
</dbReference>
<proteinExistence type="predicted"/>
<dbReference type="RefSeq" id="WP_012875851.1">
    <property type="nucleotide sequence ID" value="NC_013526.1"/>
</dbReference>
<evidence type="ECO:0000313" key="2">
    <source>
        <dbReference type="Proteomes" id="UP000000323"/>
    </source>
</evidence>
<keyword evidence="2" id="KW-1185">Reference proteome</keyword>
<evidence type="ECO:0008006" key="3">
    <source>
        <dbReference type="Google" id="ProtNLM"/>
    </source>
</evidence>
<dbReference type="EMBL" id="CP001826">
    <property type="protein sequence ID" value="ACZ42820.1"/>
    <property type="molecule type" value="Genomic_DNA"/>
</dbReference>
<dbReference type="STRING" id="525904.Tter_1914"/>
<accession>D1CGE9</accession>
<dbReference type="eggNOG" id="COG4122">
    <property type="taxonomic scope" value="Bacteria"/>
</dbReference>
<dbReference type="Gene3D" id="3.40.50.150">
    <property type="entry name" value="Vaccinia Virus protein VP39"/>
    <property type="match status" value="1"/>
</dbReference>
<dbReference type="SUPFAM" id="SSF53335">
    <property type="entry name" value="S-adenosyl-L-methionine-dependent methyltransferases"/>
    <property type="match status" value="1"/>
</dbReference>